<dbReference type="InterPro" id="IPR003675">
    <property type="entry name" value="Rce1/LyrA-like_dom"/>
</dbReference>
<organism evidence="3 4">
    <name type="scientific">Crenobacter oryzisoli</name>
    <dbReference type="NCBI Taxonomy" id="3056844"/>
    <lineage>
        <taxon>Bacteria</taxon>
        <taxon>Pseudomonadati</taxon>
        <taxon>Pseudomonadota</taxon>
        <taxon>Betaproteobacteria</taxon>
        <taxon>Neisseriales</taxon>
        <taxon>Neisseriaceae</taxon>
        <taxon>Crenobacter</taxon>
    </lineage>
</organism>
<keyword evidence="1" id="KW-0812">Transmembrane</keyword>
<proteinExistence type="predicted"/>
<gene>
    <name evidence="3" type="ORF">QU481_13885</name>
</gene>
<feature type="domain" description="CAAX prenyl protease 2/Lysostaphin resistance protein A-like" evidence="2">
    <location>
        <begin position="177"/>
        <end position="271"/>
    </location>
</feature>
<name>A0ABT7XQC9_9NEIS</name>
<reference evidence="3" key="1">
    <citation type="submission" date="2023-06" db="EMBL/GenBank/DDBJ databases">
        <authorList>
            <person name="Zhang S."/>
        </authorList>
    </citation>
    <scope>NUCLEOTIDE SEQUENCE</scope>
    <source>
        <strain evidence="3">SG2303</strain>
    </source>
</reference>
<feature type="transmembrane region" description="Helical" evidence="1">
    <location>
        <begin position="143"/>
        <end position="167"/>
    </location>
</feature>
<keyword evidence="3" id="KW-0645">Protease</keyword>
<feature type="transmembrane region" description="Helical" evidence="1">
    <location>
        <begin position="114"/>
        <end position="131"/>
    </location>
</feature>
<evidence type="ECO:0000313" key="3">
    <source>
        <dbReference type="EMBL" id="MDN0075977.1"/>
    </source>
</evidence>
<protein>
    <submittedName>
        <fullName evidence="3">CPBP family intramembrane metalloprotease</fullName>
        <ecNumber evidence="3">3.4.-.-</ecNumber>
    </submittedName>
</protein>
<keyword evidence="1" id="KW-0472">Membrane</keyword>
<dbReference type="EC" id="3.4.-.-" evidence="3"/>
<keyword evidence="3" id="KW-0378">Hydrolase</keyword>
<feature type="transmembrane region" description="Helical" evidence="1">
    <location>
        <begin position="47"/>
        <end position="64"/>
    </location>
</feature>
<evidence type="ECO:0000259" key="2">
    <source>
        <dbReference type="Pfam" id="PF02517"/>
    </source>
</evidence>
<sequence length="283" mass="30380">MPVTAWPWLAIFPAVALLLMRPDWRRVALSLLGLGYAAALVVGLLDLRALASLMVLGAATWLVGERRPRWQCASGHALFVAVAFGLALHGWPGFHNPPVYDAVRFSPGAVPFSMYLNLDKPLIGVWLLLVWRGAQRRETPERTLVAALGYGGVATLACLGLALLLGVVGWEPKWPAQGWLWALNNLLLVCVAEETLFRGYLQAALERAWDGRRFGGAAALGVSALLFGLAHLPGGATWLALATLAGVGYGLAYREGGLPAAVLAHFGLNLVHFGLFSYPMLGR</sequence>
<feature type="transmembrane region" description="Helical" evidence="1">
    <location>
        <begin position="213"/>
        <end position="230"/>
    </location>
</feature>
<dbReference type="Proteomes" id="UP001168540">
    <property type="component" value="Unassembled WGS sequence"/>
</dbReference>
<keyword evidence="1" id="KW-1133">Transmembrane helix</keyword>
<feature type="transmembrane region" description="Helical" evidence="1">
    <location>
        <begin position="179"/>
        <end position="201"/>
    </location>
</feature>
<feature type="transmembrane region" description="Helical" evidence="1">
    <location>
        <begin position="76"/>
        <end position="94"/>
    </location>
</feature>
<accession>A0ABT7XQC9</accession>
<comment type="caution">
    <text evidence="3">The sequence shown here is derived from an EMBL/GenBank/DDBJ whole genome shotgun (WGS) entry which is preliminary data.</text>
</comment>
<feature type="transmembrane region" description="Helical" evidence="1">
    <location>
        <begin position="260"/>
        <end position="281"/>
    </location>
</feature>
<dbReference type="GO" id="GO:0008237">
    <property type="term" value="F:metallopeptidase activity"/>
    <property type="evidence" value="ECO:0007669"/>
    <property type="project" value="UniProtKB-KW"/>
</dbReference>
<dbReference type="RefSeq" id="WP_289830618.1">
    <property type="nucleotide sequence ID" value="NZ_JAUEDK010000024.1"/>
</dbReference>
<dbReference type="Pfam" id="PF02517">
    <property type="entry name" value="Rce1-like"/>
    <property type="match status" value="1"/>
</dbReference>
<keyword evidence="3" id="KW-0482">Metalloprotease</keyword>
<dbReference type="EMBL" id="JAUEDK010000024">
    <property type="protein sequence ID" value="MDN0075977.1"/>
    <property type="molecule type" value="Genomic_DNA"/>
</dbReference>
<keyword evidence="4" id="KW-1185">Reference proteome</keyword>
<evidence type="ECO:0000256" key="1">
    <source>
        <dbReference type="SAM" id="Phobius"/>
    </source>
</evidence>
<evidence type="ECO:0000313" key="4">
    <source>
        <dbReference type="Proteomes" id="UP001168540"/>
    </source>
</evidence>